<reference evidence="1" key="2">
    <citation type="journal article" date="2015" name="Data Brief">
        <title>Shoot transcriptome of the giant reed, Arundo donax.</title>
        <authorList>
            <person name="Barrero R.A."/>
            <person name="Guerrero F.D."/>
            <person name="Moolhuijzen P."/>
            <person name="Goolsby J.A."/>
            <person name="Tidwell J."/>
            <person name="Bellgard S.E."/>
            <person name="Bellgard M.I."/>
        </authorList>
    </citation>
    <scope>NUCLEOTIDE SEQUENCE</scope>
    <source>
        <tissue evidence="1">Shoot tissue taken approximately 20 cm above the soil surface</tissue>
    </source>
</reference>
<dbReference type="EMBL" id="GBRH01239893">
    <property type="protein sequence ID" value="JAD58002.1"/>
    <property type="molecule type" value="Transcribed_RNA"/>
</dbReference>
<sequence length="54" mass="6284">MLIYMYAYASLDISNLRVMPPEDLLIYYPPIFEKLLQTYNFASKIVICKGEHPG</sequence>
<organism evidence="1">
    <name type="scientific">Arundo donax</name>
    <name type="common">Giant reed</name>
    <name type="synonym">Donax arundinaceus</name>
    <dbReference type="NCBI Taxonomy" id="35708"/>
    <lineage>
        <taxon>Eukaryota</taxon>
        <taxon>Viridiplantae</taxon>
        <taxon>Streptophyta</taxon>
        <taxon>Embryophyta</taxon>
        <taxon>Tracheophyta</taxon>
        <taxon>Spermatophyta</taxon>
        <taxon>Magnoliopsida</taxon>
        <taxon>Liliopsida</taxon>
        <taxon>Poales</taxon>
        <taxon>Poaceae</taxon>
        <taxon>PACMAD clade</taxon>
        <taxon>Arundinoideae</taxon>
        <taxon>Arundineae</taxon>
        <taxon>Arundo</taxon>
    </lineage>
</organism>
<name>A0A0A9BFD2_ARUDO</name>
<accession>A0A0A9BFD2</accession>
<reference evidence="1" key="1">
    <citation type="submission" date="2014-09" db="EMBL/GenBank/DDBJ databases">
        <authorList>
            <person name="Magalhaes I.L.F."/>
            <person name="Oliveira U."/>
            <person name="Santos F.R."/>
            <person name="Vidigal T.H.D.A."/>
            <person name="Brescovit A.D."/>
            <person name="Santos A.J."/>
        </authorList>
    </citation>
    <scope>NUCLEOTIDE SEQUENCE</scope>
    <source>
        <tissue evidence="1">Shoot tissue taken approximately 20 cm above the soil surface</tissue>
    </source>
</reference>
<dbReference type="AlphaFoldDB" id="A0A0A9BFD2"/>
<proteinExistence type="predicted"/>
<evidence type="ECO:0000313" key="1">
    <source>
        <dbReference type="EMBL" id="JAD58002.1"/>
    </source>
</evidence>
<protein>
    <submittedName>
        <fullName evidence="1">Uncharacterized protein</fullName>
    </submittedName>
</protein>